<accession>A0A0D8XFM2</accession>
<keyword evidence="1" id="KW-0547">Nucleotide-binding</keyword>
<dbReference type="InterPro" id="IPR014001">
    <property type="entry name" value="Helicase_ATP-bd"/>
</dbReference>
<gene>
    <name evidence="7" type="ORF">DICVIV_10514</name>
</gene>
<keyword evidence="3 7" id="KW-0347">Helicase</keyword>
<protein>
    <submittedName>
        <fullName evidence="7">Helicase protein</fullName>
    </submittedName>
</protein>
<name>A0A0D8XFM2_DICVI</name>
<dbReference type="InterPro" id="IPR027417">
    <property type="entry name" value="P-loop_NTPase"/>
</dbReference>
<reference evidence="7 8" key="1">
    <citation type="submission" date="2013-11" db="EMBL/GenBank/DDBJ databases">
        <title>Draft genome of the bovine lungworm Dictyocaulus viviparus.</title>
        <authorList>
            <person name="Mitreva M."/>
        </authorList>
    </citation>
    <scope>NUCLEOTIDE SEQUENCE [LARGE SCALE GENOMIC DNA]</scope>
    <source>
        <strain evidence="7 8">HannoverDv2000</strain>
    </source>
</reference>
<evidence type="ECO:0000313" key="7">
    <source>
        <dbReference type="EMBL" id="KJH43470.1"/>
    </source>
</evidence>
<dbReference type="Pfam" id="PF00271">
    <property type="entry name" value="Helicase_C"/>
    <property type="match status" value="1"/>
</dbReference>
<sequence length="395" mass="43119">MGAQSSPSHEWTAAVCTTEKANSLLNHAIMDGRMEEIDVQVAAFMGAQSSPSHEWTAAVCTTEKANSLINHAIMDGRMEEIDVQVAAFMGAQSSPSHEWTAAVCTTEKANSLLNHAIMDGRMEEIGLIVIDELHMVYDSSRGATLESLCTKINIWNRRKPSAAIRIIGMSATLNNLTEVGAWLCAKVIETKFRPVELHERICCDGNITDLKTGTVVRKISKKFRVSDDPECVIGLAAEGIFLRKLVLVFCSSKNDVEKVAVDLAKVLDGIYRSNHVIAARVNRTALRKVQENLRRLVGTLDKVLAQTLPRAVAFHHAGLTIEERECIEDNFRSGVIMILVATSTLSSGVNLPAGRVVIKAQIRGPAALTATSYKQMCGRSGRLGEVEQGSFLYTL</sequence>
<keyword evidence="2" id="KW-0378">Hydrolase</keyword>
<dbReference type="PANTHER" id="PTHR47961">
    <property type="entry name" value="DNA POLYMERASE THETA, PUTATIVE (AFU_ORTHOLOGUE AFUA_1G05260)-RELATED"/>
    <property type="match status" value="1"/>
</dbReference>
<keyword evidence="4" id="KW-0067">ATP-binding</keyword>
<dbReference type="PROSITE" id="PS51194">
    <property type="entry name" value="HELICASE_CTER"/>
    <property type="match status" value="1"/>
</dbReference>
<evidence type="ECO:0000256" key="4">
    <source>
        <dbReference type="ARBA" id="ARBA00022840"/>
    </source>
</evidence>
<dbReference type="Pfam" id="PF00270">
    <property type="entry name" value="DEAD"/>
    <property type="match status" value="1"/>
</dbReference>
<feature type="domain" description="Helicase C-terminal" evidence="6">
    <location>
        <begin position="234"/>
        <end position="395"/>
    </location>
</feature>
<dbReference type="Proteomes" id="UP000053766">
    <property type="component" value="Unassembled WGS sequence"/>
</dbReference>
<proteinExistence type="predicted"/>
<dbReference type="GO" id="GO:0005524">
    <property type="term" value="F:ATP binding"/>
    <property type="evidence" value="ECO:0007669"/>
    <property type="project" value="UniProtKB-KW"/>
</dbReference>
<evidence type="ECO:0000259" key="5">
    <source>
        <dbReference type="PROSITE" id="PS51192"/>
    </source>
</evidence>
<dbReference type="SMART" id="SM00490">
    <property type="entry name" value="HELICc"/>
    <property type="match status" value="1"/>
</dbReference>
<evidence type="ECO:0000256" key="3">
    <source>
        <dbReference type="ARBA" id="ARBA00022806"/>
    </source>
</evidence>
<evidence type="ECO:0000256" key="2">
    <source>
        <dbReference type="ARBA" id="ARBA00022801"/>
    </source>
</evidence>
<keyword evidence="8" id="KW-1185">Reference proteome</keyword>
<dbReference type="OrthoDB" id="2320933at2759"/>
<evidence type="ECO:0000313" key="8">
    <source>
        <dbReference type="Proteomes" id="UP000053766"/>
    </source>
</evidence>
<dbReference type="InterPro" id="IPR001650">
    <property type="entry name" value="Helicase_C-like"/>
</dbReference>
<dbReference type="EMBL" id="KN716556">
    <property type="protein sequence ID" value="KJH43470.1"/>
    <property type="molecule type" value="Genomic_DNA"/>
</dbReference>
<dbReference type="STRING" id="29172.A0A0D8XFM2"/>
<dbReference type="AlphaFoldDB" id="A0A0D8XFM2"/>
<dbReference type="GO" id="GO:0003676">
    <property type="term" value="F:nucleic acid binding"/>
    <property type="evidence" value="ECO:0007669"/>
    <property type="project" value="InterPro"/>
</dbReference>
<dbReference type="Gene3D" id="3.40.50.300">
    <property type="entry name" value="P-loop containing nucleotide triphosphate hydrolases"/>
    <property type="match status" value="2"/>
</dbReference>
<dbReference type="InterPro" id="IPR011545">
    <property type="entry name" value="DEAD/DEAH_box_helicase_dom"/>
</dbReference>
<evidence type="ECO:0000259" key="6">
    <source>
        <dbReference type="PROSITE" id="PS51194"/>
    </source>
</evidence>
<dbReference type="SUPFAM" id="SSF52540">
    <property type="entry name" value="P-loop containing nucleoside triphosphate hydrolases"/>
    <property type="match status" value="2"/>
</dbReference>
<dbReference type="InterPro" id="IPR050474">
    <property type="entry name" value="Hel308_SKI2-like"/>
</dbReference>
<feature type="domain" description="Helicase ATP-binding" evidence="5">
    <location>
        <begin position="103"/>
        <end position="191"/>
    </location>
</feature>
<dbReference type="PANTHER" id="PTHR47961:SF6">
    <property type="entry name" value="DNA-DIRECTED DNA POLYMERASE"/>
    <property type="match status" value="1"/>
</dbReference>
<organism evidence="7 8">
    <name type="scientific">Dictyocaulus viviparus</name>
    <name type="common">Bovine lungworm</name>
    <dbReference type="NCBI Taxonomy" id="29172"/>
    <lineage>
        <taxon>Eukaryota</taxon>
        <taxon>Metazoa</taxon>
        <taxon>Ecdysozoa</taxon>
        <taxon>Nematoda</taxon>
        <taxon>Chromadorea</taxon>
        <taxon>Rhabditida</taxon>
        <taxon>Rhabditina</taxon>
        <taxon>Rhabditomorpha</taxon>
        <taxon>Strongyloidea</taxon>
        <taxon>Metastrongylidae</taxon>
        <taxon>Dictyocaulus</taxon>
    </lineage>
</organism>
<reference evidence="8" key="2">
    <citation type="journal article" date="2016" name="Sci. Rep.">
        <title>Dictyocaulus viviparus genome, variome and transcriptome elucidate lungworm biology and support future intervention.</title>
        <authorList>
            <person name="McNulty S.N."/>
            <person name="Strube C."/>
            <person name="Rosa B.A."/>
            <person name="Martin J.C."/>
            <person name="Tyagi R."/>
            <person name="Choi Y.J."/>
            <person name="Wang Q."/>
            <person name="Hallsworth Pepin K."/>
            <person name="Zhang X."/>
            <person name="Ozersky P."/>
            <person name="Wilson R.K."/>
            <person name="Sternberg P.W."/>
            <person name="Gasser R.B."/>
            <person name="Mitreva M."/>
        </authorList>
    </citation>
    <scope>NUCLEOTIDE SEQUENCE [LARGE SCALE GENOMIC DNA]</scope>
    <source>
        <strain evidence="8">HannoverDv2000</strain>
    </source>
</reference>
<dbReference type="GO" id="GO:0004386">
    <property type="term" value="F:helicase activity"/>
    <property type="evidence" value="ECO:0007669"/>
    <property type="project" value="UniProtKB-KW"/>
</dbReference>
<dbReference type="PROSITE" id="PS51192">
    <property type="entry name" value="HELICASE_ATP_BIND_1"/>
    <property type="match status" value="1"/>
</dbReference>
<evidence type="ECO:0000256" key="1">
    <source>
        <dbReference type="ARBA" id="ARBA00022741"/>
    </source>
</evidence>
<dbReference type="GO" id="GO:0016787">
    <property type="term" value="F:hydrolase activity"/>
    <property type="evidence" value="ECO:0007669"/>
    <property type="project" value="UniProtKB-KW"/>
</dbReference>